<evidence type="ECO:0000313" key="2">
    <source>
        <dbReference type="Proteomes" id="UP000224567"/>
    </source>
</evidence>
<reference evidence="1 2" key="1">
    <citation type="journal article" date="2017" name="Genome Biol.">
        <title>New reference genome sequences of hot pepper reveal the massive evolution of plant disease-resistance genes by retroduplication.</title>
        <authorList>
            <person name="Kim S."/>
            <person name="Park J."/>
            <person name="Yeom S.I."/>
            <person name="Kim Y.M."/>
            <person name="Seo E."/>
            <person name="Kim K.T."/>
            <person name="Kim M.S."/>
            <person name="Lee J.M."/>
            <person name="Cheong K."/>
            <person name="Shin H.S."/>
            <person name="Kim S.B."/>
            <person name="Han K."/>
            <person name="Lee J."/>
            <person name="Park M."/>
            <person name="Lee H.A."/>
            <person name="Lee H.Y."/>
            <person name="Lee Y."/>
            <person name="Oh S."/>
            <person name="Lee J.H."/>
            <person name="Choi E."/>
            <person name="Choi E."/>
            <person name="Lee S.E."/>
            <person name="Jeon J."/>
            <person name="Kim H."/>
            <person name="Choi G."/>
            <person name="Song H."/>
            <person name="Lee J."/>
            <person name="Lee S.C."/>
            <person name="Kwon J.K."/>
            <person name="Lee H.Y."/>
            <person name="Koo N."/>
            <person name="Hong Y."/>
            <person name="Kim R.W."/>
            <person name="Kang W.H."/>
            <person name="Huh J.H."/>
            <person name="Kang B.C."/>
            <person name="Yang T.J."/>
            <person name="Lee Y.H."/>
            <person name="Bennetzen J.L."/>
            <person name="Choi D."/>
        </authorList>
    </citation>
    <scope>NUCLEOTIDE SEQUENCE [LARGE SCALE GENOMIC DNA]</scope>
    <source>
        <strain evidence="2">cv. PBC81</strain>
    </source>
</reference>
<dbReference type="STRING" id="33114.A0A2G2XG39"/>
<organism evidence="1 2">
    <name type="scientific">Capsicum baccatum</name>
    <name type="common">Peruvian pepper</name>
    <dbReference type="NCBI Taxonomy" id="33114"/>
    <lineage>
        <taxon>Eukaryota</taxon>
        <taxon>Viridiplantae</taxon>
        <taxon>Streptophyta</taxon>
        <taxon>Embryophyta</taxon>
        <taxon>Tracheophyta</taxon>
        <taxon>Spermatophyta</taxon>
        <taxon>Magnoliopsida</taxon>
        <taxon>eudicotyledons</taxon>
        <taxon>Gunneridae</taxon>
        <taxon>Pentapetalae</taxon>
        <taxon>asterids</taxon>
        <taxon>lamiids</taxon>
        <taxon>Solanales</taxon>
        <taxon>Solanaceae</taxon>
        <taxon>Solanoideae</taxon>
        <taxon>Capsiceae</taxon>
        <taxon>Capsicum</taxon>
    </lineage>
</organism>
<comment type="caution">
    <text evidence="1">The sequence shown here is derived from an EMBL/GenBank/DDBJ whole genome shotgun (WGS) entry which is preliminary data.</text>
</comment>
<dbReference type="Proteomes" id="UP000224567">
    <property type="component" value="Unassembled WGS sequence"/>
</dbReference>
<dbReference type="Gene3D" id="3.30.590.10">
    <property type="entry name" value="Glutamine synthetase/guanido kinase, catalytic domain"/>
    <property type="match status" value="1"/>
</dbReference>
<dbReference type="AlphaFoldDB" id="A0A2G2XG39"/>
<evidence type="ECO:0000313" key="1">
    <source>
        <dbReference type="EMBL" id="PHT56462.1"/>
    </source>
</evidence>
<keyword evidence="2" id="KW-1185">Reference proteome</keyword>
<accession>A0A2G2XG39</accession>
<dbReference type="EMBL" id="MLFT02000002">
    <property type="protein sequence ID" value="PHT56462.1"/>
    <property type="molecule type" value="Genomic_DNA"/>
</dbReference>
<name>A0A2G2XG39_CAPBA</name>
<protein>
    <submittedName>
        <fullName evidence="1">Uncharacterized protein</fullName>
    </submittedName>
</protein>
<dbReference type="OrthoDB" id="10571188at2759"/>
<gene>
    <name evidence="1" type="ORF">CQW23_04948</name>
</gene>
<sequence length="151" mass="16969">MKPDFYCSDERGTQCELYKLKPLDKMRPFLAQARANTTEINGRRPFDNFDDSDIVQTGETQLDYHLQIGLSNTYDAYHSIGTNSGNINSCTMIQMMEVNVQGQIRSTAKGYITWTADDHRIAEAAGVVASFDSKPIPGDWNGAGARLNYRY</sequence>
<proteinExistence type="predicted"/>
<reference evidence="2" key="2">
    <citation type="journal article" date="2017" name="J. Anim. Genet.">
        <title>Multiple reference genome sequences of hot pepper reveal the massive evolution of plant disease resistance genes by retroduplication.</title>
        <authorList>
            <person name="Kim S."/>
            <person name="Park J."/>
            <person name="Yeom S.-I."/>
            <person name="Kim Y.-M."/>
            <person name="Seo E."/>
            <person name="Kim K.-T."/>
            <person name="Kim M.-S."/>
            <person name="Lee J.M."/>
            <person name="Cheong K."/>
            <person name="Shin H.-S."/>
            <person name="Kim S.-B."/>
            <person name="Han K."/>
            <person name="Lee J."/>
            <person name="Park M."/>
            <person name="Lee H.-A."/>
            <person name="Lee H.-Y."/>
            <person name="Lee Y."/>
            <person name="Oh S."/>
            <person name="Lee J.H."/>
            <person name="Choi E."/>
            <person name="Choi E."/>
            <person name="Lee S.E."/>
            <person name="Jeon J."/>
            <person name="Kim H."/>
            <person name="Choi G."/>
            <person name="Song H."/>
            <person name="Lee J."/>
            <person name="Lee S.-C."/>
            <person name="Kwon J.-K."/>
            <person name="Lee H.-Y."/>
            <person name="Koo N."/>
            <person name="Hong Y."/>
            <person name="Kim R.W."/>
            <person name="Kang W.-H."/>
            <person name="Huh J.H."/>
            <person name="Kang B.-C."/>
            <person name="Yang T.-J."/>
            <person name="Lee Y.-H."/>
            <person name="Bennetzen J.L."/>
            <person name="Choi D."/>
        </authorList>
    </citation>
    <scope>NUCLEOTIDE SEQUENCE [LARGE SCALE GENOMIC DNA]</scope>
    <source>
        <strain evidence="2">cv. PBC81</strain>
    </source>
</reference>